<proteinExistence type="inferred from homology"/>
<name>A0AAV7IP86_COTGL</name>
<dbReference type="Pfam" id="PF00079">
    <property type="entry name" value="Serpin"/>
    <property type="match status" value="1"/>
</dbReference>
<keyword evidence="7" id="KW-1185">Reference proteome</keyword>
<dbReference type="Proteomes" id="UP000826195">
    <property type="component" value="Unassembled WGS sequence"/>
</dbReference>
<dbReference type="CDD" id="cd19594">
    <property type="entry name" value="serpin_crustaceans_chelicerates_insects"/>
    <property type="match status" value="1"/>
</dbReference>
<dbReference type="InterPro" id="IPR023795">
    <property type="entry name" value="Serpin_CS"/>
</dbReference>
<evidence type="ECO:0000256" key="2">
    <source>
        <dbReference type="ARBA" id="ARBA00022900"/>
    </source>
</evidence>
<evidence type="ECO:0000256" key="1">
    <source>
        <dbReference type="ARBA" id="ARBA00022690"/>
    </source>
</evidence>
<evidence type="ECO:0000256" key="3">
    <source>
        <dbReference type="RuleBase" id="RU000411"/>
    </source>
</evidence>
<dbReference type="EMBL" id="JAHXZJ010001119">
    <property type="protein sequence ID" value="KAH0553930.1"/>
    <property type="molecule type" value="Genomic_DNA"/>
</dbReference>
<dbReference type="Gene3D" id="3.30.497.10">
    <property type="entry name" value="Antithrombin, subunit I, domain 2"/>
    <property type="match status" value="1"/>
</dbReference>
<dbReference type="SUPFAM" id="SSF56574">
    <property type="entry name" value="Serpins"/>
    <property type="match status" value="1"/>
</dbReference>
<dbReference type="PANTHER" id="PTHR11461">
    <property type="entry name" value="SERINE PROTEASE INHIBITOR, SERPIN"/>
    <property type="match status" value="1"/>
</dbReference>
<sequence>MAKSRGLLTLLLTIGLSQSISGQCLTGNDNPPTANPNADKLMIRSKFNFTLKVVKQSARLESKDNIFISPHSLYEALTLAFFGARGTTEEGLRQALWIPDSLSKVDIQRSYALEKSLKEFAALTGNVSTNYEFKTANRLWISDTKKIRECMTTLFSEELQKVDFRSNPGKVRDRINNWVSNVTKGHIQDLLAPDAIDESTDLVLTNAVYFKGLWGRRFDAANNKRDIFYGSKNSIVTYMRQKSTFNYMVSEELGAHVIELPYKGDEISMYIFLPPFVTTKARRGFRQVPAAGVTVGVNRDGIQQLIERMTSTERGVEELYDILDRGMLEREVDLSLPRFTVEKELPISSLFGALGAGELLEPGKADLRGFLENSSDNLHLGDAVHRAKIEVNEEGTTAAGATAIFTFRSSRPTEPAVFNANHPFVYLIYEKPSQSIIFAGVFRTPTSSAETN</sequence>
<keyword evidence="1" id="KW-0646">Protease inhibitor</keyword>
<feature type="chain" id="PRO_5043473733" description="Serpin domain-containing protein" evidence="4">
    <location>
        <begin position="23"/>
        <end position="452"/>
    </location>
</feature>
<protein>
    <recommendedName>
        <fullName evidence="5">Serpin domain-containing protein</fullName>
    </recommendedName>
</protein>
<dbReference type="PANTHER" id="PTHR11461:SF278">
    <property type="entry name" value="SERINE PROTEASE INHIBITOR 88EA"/>
    <property type="match status" value="1"/>
</dbReference>
<accession>A0AAV7IP86</accession>
<comment type="caution">
    <text evidence="6">The sequence shown here is derived from an EMBL/GenBank/DDBJ whole genome shotgun (WGS) entry which is preliminary data.</text>
</comment>
<dbReference type="AlphaFoldDB" id="A0AAV7IP86"/>
<evidence type="ECO:0000313" key="7">
    <source>
        <dbReference type="Proteomes" id="UP000826195"/>
    </source>
</evidence>
<keyword evidence="4" id="KW-0732">Signal</keyword>
<keyword evidence="2" id="KW-0722">Serine protease inhibitor</keyword>
<dbReference type="InterPro" id="IPR042185">
    <property type="entry name" value="Serpin_sf_2"/>
</dbReference>
<dbReference type="InterPro" id="IPR023796">
    <property type="entry name" value="Serpin_dom"/>
</dbReference>
<comment type="similarity">
    <text evidence="3">Belongs to the serpin family.</text>
</comment>
<feature type="signal peptide" evidence="4">
    <location>
        <begin position="1"/>
        <end position="22"/>
    </location>
</feature>
<evidence type="ECO:0000259" key="5">
    <source>
        <dbReference type="SMART" id="SM00093"/>
    </source>
</evidence>
<dbReference type="PROSITE" id="PS00284">
    <property type="entry name" value="SERPIN"/>
    <property type="match status" value="1"/>
</dbReference>
<dbReference type="GO" id="GO:0005615">
    <property type="term" value="C:extracellular space"/>
    <property type="evidence" value="ECO:0007669"/>
    <property type="project" value="InterPro"/>
</dbReference>
<dbReference type="SMART" id="SM00093">
    <property type="entry name" value="SERPIN"/>
    <property type="match status" value="1"/>
</dbReference>
<gene>
    <name evidence="6" type="ORF">KQX54_005936</name>
</gene>
<dbReference type="GO" id="GO:0004867">
    <property type="term" value="F:serine-type endopeptidase inhibitor activity"/>
    <property type="evidence" value="ECO:0007669"/>
    <property type="project" value="UniProtKB-KW"/>
</dbReference>
<dbReference type="Gene3D" id="2.30.39.10">
    <property type="entry name" value="Alpha-1-antitrypsin, domain 1"/>
    <property type="match status" value="1"/>
</dbReference>
<evidence type="ECO:0000313" key="6">
    <source>
        <dbReference type="EMBL" id="KAH0553930.1"/>
    </source>
</evidence>
<dbReference type="InterPro" id="IPR042178">
    <property type="entry name" value="Serpin_sf_1"/>
</dbReference>
<evidence type="ECO:0000256" key="4">
    <source>
        <dbReference type="SAM" id="SignalP"/>
    </source>
</evidence>
<dbReference type="InterPro" id="IPR036186">
    <property type="entry name" value="Serpin_sf"/>
</dbReference>
<feature type="domain" description="Serpin" evidence="5">
    <location>
        <begin position="47"/>
        <end position="445"/>
    </location>
</feature>
<organism evidence="6 7">
    <name type="scientific">Cotesia glomerata</name>
    <name type="common">Lepidopteran parasitic wasp</name>
    <name type="synonym">Apanteles glomeratus</name>
    <dbReference type="NCBI Taxonomy" id="32391"/>
    <lineage>
        <taxon>Eukaryota</taxon>
        <taxon>Metazoa</taxon>
        <taxon>Ecdysozoa</taxon>
        <taxon>Arthropoda</taxon>
        <taxon>Hexapoda</taxon>
        <taxon>Insecta</taxon>
        <taxon>Pterygota</taxon>
        <taxon>Neoptera</taxon>
        <taxon>Endopterygota</taxon>
        <taxon>Hymenoptera</taxon>
        <taxon>Apocrita</taxon>
        <taxon>Ichneumonoidea</taxon>
        <taxon>Braconidae</taxon>
        <taxon>Microgastrinae</taxon>
        <taxon>Cotesia</taxon>
    </lineage>
</organism>
<dbReference type="InterPro" id="IPR000215">
    <property type="entry name" value="Serpin_fam"/>
</dbReference>
<reference evidence="6 7" key="1">
    <citation type="journal article" date="2021" name="J. Hered.">
        <title>A chromosome-level genome assembly of the parasitoid wasp, Cotesia glomerata (Hymenoptera: Braconidae).</title>
        <authorList>
            <person name="Pinto B.J."/>
            <person name="Weis J.J."/>
            <person name="Gamble T."/>
            <person name="Ode P.J."/>
            <person name="Paul R."/>
            <person name="Zaspel J.M."/>
        </authorList>
    </citation>
    <scope>NUCLEOTIDE SEQUENCE [LARGE SCALE GENOMIC DNA]</scope>
    <source>
        <strain evidence="6">CgM1</strain>
    </source>
</reference>